<keyword evidence="1" id="KW-1133">Transmembrane helix</keyword>
<organism evidence="2 3">
    <name type="scientific">Pseudoroseicyclus aestuarii</name>
    <dbReference type="NCBI Taxonomy" id="1795041"/>
    <lineage>
        <taxon>Bacteria</taxon>
        <taxon>Pseudomonadati</taxon>
        <taxon>Pseudomonadota</taxon>
        <taxon>Alphaproteobacteria</taxon>
        <taxon>Rhodobacterales</taxon>
        <taxon>Paracoccaceae</taxon>
        <taxon>Pseudoroseicyclus</taxon>
    </lineage>
</organism>
<reference evidence="2 3" key="1">
    <citation type="submission" date="2018-06" db="EMBL/GenBank/DDBJ databases">
        <title>Genomic Encyclopedia of Type Strains, Phase III (KMG-III): the genomes of soil and plant-associated and newly described type strains.</title>
        <authorList>
            <person name="Whitman W."/>
        </authorList>
    </citation>
    <scope>NUCLEOTIDE SEQUENCE [LARGE SCALE GENOMIC DNA]</scope>
    <source>
        <strain evidence="2 3">CECT 9025</strain>
    </source>
</reference>
<evidence type="ECO:0008006" key="4">
    <source>
        <dbReference type="Google" id="ProtNLM"/>
    </source>
</evidence>
<dbReference type="OrthoDB" id="7871759at2"/>
<accession>A0A318SX67</accession>
<dbReference type="Proteomes" id="UP000248311">
    <property type="component" value="Unassembled WGS sequence"/>
</dbReference>
<keyword evidence="1" id="KW-0812">Transmembrane</keyword>
<name>A0A318SX67_9RHOB</name>
<protein>
    <recommendedName>
        <fullName evidence="4">Cytochrome C oxidase assembly protein</fullName>
    </recommendedName>
</protein>
<keyword evidence="1" id="KW-0472">Membrane</keyword>
<evidence type="ECO:0000256" key="1">
    <source>
        <dbReference type="SAM" id="Phobius"/>
    </source>
</evidence>
<proteinExistence type="predicted"/>
<dbReference type="EMBL" id="QJTE01000002">
    <property type="protein sequence ID" value="PYE84996.1"/>
    <property type="molecule type" value="Genomic_DNA"/>
</dbReference>
<comment type="caution">
    <text evidence="2">The sequence shown here is derived from an EMBL/GenBank/DDBJ whole genome shotgun (WGS) entry which is preliminary data.</text>
</comment>
<gene>
    <name evidence="2" type="ORF">DFP88_102801</name>
</gene>
<sequence>MALQVEHELHGRRRGLNRGLGLILIGLVALVFVLTIVKILSLGDIAELESFDHVARPQIIPEQEGQPW</sequence>
<dbReference type="RefSeq" id="WP_110814021.1">
    <property type="nucleotide sequence ID" value="NZ_QJTE01000002.1"/>
</dbReference>
<evidence type="ECO:0000313" key="3">
    <source>
        <dbReference type="Proteomes" id="UP000248311"/>
    </source>
</evidence>
<keyword evidence="3" id="KW-1185">Reference proteome</keyword>
<dbReference type="AlphaFoldDB" id="A0A318SX67"/>
<feature type="transmembrane region" description="Helical" evidence="1">
    <location>
        <begin position="20"/>
        <end position="40"/>
    </location>
</feature>
<evidence type="ECO:0000313" key="2">
    <source>
        <dbReference type="EMBL" id="PYE84996.1"/>
    </source>
</evidence>